<proteinExistence type="predicted"/>
<dbReference type="Gene3D" id="3.40.630.30">
    <property type="match status" value="1"/>
</dbReference>
<dbReference type="PROSITE" id="PS51186">
    <property type="entry name" value="GNAT"/>
    <property type="match status" value="1"/>
</dbReference>
<gene>
    <name evidence="2" type="ORF">SNR37_002012</name>
</gene>
<protein>
    <submittedName>
        <fullName evidence="2">GNAT family N-acetyltransferase</fullName>
    </submittedName>
</protein>
<keyword evidence="3" id="KW-1185">Reference proteome</keyword>
<dbReference type="InterPro" id="IPR000182">
    <property type="entry name" value="GNAT_dom"/>
</dbReference>
<organism evidence="2 3">
    <name type="scientific">Agarivorans aestuarii</name>
    <dbReference type="NCBI Taxonomy" id="1563703"/>
    <lineage>
        <taxon>Bacteria</taxon>
        <taxon>Pseudomonadati</taxon>
        <taxon>Pseudomonadota</taxon>
        <taxon>Gammaproteobacteria</taxon>
        <taxon>Alteromonadales</taxon>
        <taxon>Alteromonadaceae</taxon>
        <taxon>Agarivorans</taxon>
    </lineage>
</organism>
<feature type="domain" description="N-acetyltransferase" evidence="1">
    <location>
        <begin position="3"/>
        <end position="163"/>
    </location>
</feature>
<dbReference type="SUPFAM" id="SSF55729">
    <property type="entry name" value="Acyl-CoA N-acyltransferases (Nat)"/>
    <property type="match status" value="1"/>
</dbReference>
<dbReference type="CDD" id="cd04301">
    <property type="entry name" value="NAT_SF"/>
    <property type="match status" value="1"/>
</dbReference>
<sequence>MAFNVRKAQLSDSQEIALIHVNSWKSAFKGLMPERYINSYTIEDRNAEWLNVLENGSESVIVADDNNKLVGFLSYSKKADFLYLSKLYLCPSIYGQGVGSLLIKQMENESLAASIHLIRLYVLDNNQSAINFYSKQGFEFGDGFESEEFESETIIDLLMEKRL</sequence>
<dbReference type="PANTHER" id="PTHR43617:SF22">
    <property type="entry name" value="L-AMINO ACID N-ACETYLTRANSFERASE AAAT"/>
    <property type="match status" value="1"/>
</dbReference>
<comment type="caution">
    <text evidence="2">The sequence shown here is derived from an EMBL/GenBank/DDBJ whole genome shotgun (WGS) entry which is preliminary data.</text>
</comment>
<dbReference type="RefSeq" id="WP_329774053.1">
    <property type="nucleotide sequence ID" value="NZ_JAYDYW010000004.1"/>
</dbReference>
<evidence type="ECO:0000313" key="2">
    <source>
        <dbReference type="EMBL" id="MEE1672609.1"/>
    </source>
</evidence>
<accession>A0ABU7G0B8</accession>
<dbReference type="PANTHER" id="PTHR43617">
    <property type="entry name" value="L-AMINO ACID N-ACETYLTRANSFERASE"/>
    <property type="match status" value="1"/>
</dbReference>
<name>A0ABU7G0B8_9ALTE</name>
<dbReference type="Pfam" id="PF00583">
    <property type="entry name" value="Acetyltransf_1"/>
    <property type="match status" value="1"/>
</dbReference>
<evidence type="ECO:0000259" key="1">
    <source>
        <dbReference type="PROSITE" id="PS51186"/>
    </source>
</evidence>
<evidence type="ECO:0000313" key="3">
    <source>
        <dbReference type="Proteomes" id="UP001310248"/>
    </source>
</evidence>
<reference evidence="3" key="1">
    <citation type="submission" date="2023-07" db="EMBL/GenBank/DDBJ databases">
        <title>Draft genome sequence of Agarivorans aestuarii strain ZMCS4, a CAZymes producing bacteria isolated from the marine brown algae Clodostephus spongiosus.</title>
        <authorList>
            <person name="Lorente B."/>
            <person name="Cabral C."/>
            <person name="Frias J."/>
            <person name="Faria J."/>
            <person name="Toubarro D."/>
        </authorList>
    </citation>
    <scope>NUCLEOTIDE SEQUENCE [LARGE SCALE GENOMIC DNA]</scope>
    <source>
        <strain evidence="3">ZMCS4</strain>
    </source>
</reference>
<dbReference type="EMBL" id="JAYDYW010000004">
    <property type="protein sequence ID" value="MEE1672609.1"/>
    <property type="molecule type" value="Genomic_DNA"/>
</dbReference>
<dbReference type="Proteomes" id="UP001310248">
    <property type="component" value="Unassembled WGS sequence"/>
</dbReference>
<dbReference type="InterPro" id="IPR050276">
    <property type="entry name" value="MshD_Acetyltransferase"/>
</dbReference>
<dbReference type="InterPro" id="IPR016181">
    <property type="entry name" value="Acyl_CoA_acyltransferase"/>
</dbReference>